<dbReference type="OrthoDB" id="341702at2"/>
<proteinExistence type="predicted"/>
<evidence type="ECO:0000313" key="3">
    <source>
        <dbReference type="Proteomes" id="UP000298058"/>
    </source>
</evidence>
<sequence length="194" mass="22294">MYIKHFVSFVFLVCFLVRCNSFEAKAGTREMDPILAAPLVCPFSVEIGTIYGKQGKPEDAKLILSLIEILLSDICAGNLNHLPEWVHPETGLFVDAKGHWTKDEVLKDLADPKGYFATNFWRGDLLDEKKKTTGNLTIQKAFQSAKLIYVDYFFDSSLESEVQFRFLENPKNARYLINPIFQKIDGKWMLLRMF</sequence>
<evidence type="ECO:0000256" key="1">
    <source>
        <dbReference type="SAM" id="SignalP"/>
    </source>
</evidence>
<keyword evidence="3" id="KW-1185">Reference proteome</keyword>
<dbReference type="Proteomes" id="UP000298058">
    <property type="component" value="Unassembled WGS sequence"/>
</dbReference>
<dbReference type="EMBL" id="RQHW01000032">
    <property type="protein sequence ID" value="TGN19329.1"/>
    <property type="molecule type" value="Genomic_DNA"/>
</dbReference>
<keyword evidence="1" id="KW-0732">Signal</keyword>
<evidence type="ECO:0008006" key="4">
    <source>
        <dbReference type="Google" id="ProtNLM"/>
    </source>
</evidence>
<protein>
    <recommendedName>
        <fullName evidence="4">Lipoprotein</fullName>
    </recommendedName>
</protein>
<gene>
    <name evidence="2" type="ORF">EHS15_09525</name>
</gene>
<feature type="signal peptide" evidence="1">
    <location>
        <begin position="1"/>
        <end position="26"/>
    </location>
</feature>
<name>A0A4R9M215_9LEPT</name>
<feature type="chain" id="PRO_5020466600" description="Lipoprotein" evidence="1">
    <location>
        <begin position="27"/>
        <end position="194"/>
    </location>
</feature>
<dbReference type="AlphaFoldDB" id="A0A4R9M215"/>
<evidence type="ECO:0000313" key="2">
    <source>
        <dbReference type="EMBL" id="TGN19329.1"/>
    </source>
</evidence>
<comment type="caution">
    <text evidence="2">The sequence shown here is derived from an EMBL/GenBank/DDBJ whole genome shotgun (WGS) entry which is preliminary data.</text>
</comment>
<accession>A0A4R9M215</accession>
<organism evidence="2 3">
    <name type="scientific">Leptospira idonii</name>
    <dbReference type="NCBI Taxonomy" id="1193500"/>
    <lineage>
        <taxon>Bacteria</taxon>
        <taxon>Pseudomonadati</taxon>
        <taxon>Spirochaetota</taxon>
        <taxon>Spirochaetia</taxon>
        <taxon>Leptospirales</taxon>
        <taxon>Leptospiraceae</taxon>
        <taxon>Leptospira</taxon>
    </lineage>
</organism>
<reference evidence="2" key="1">
    <citation type="journal article" date="2019" name="PLoS Negl. Trop. Dis.">
        <title>Revisiting the worldwide diversity of Leptospira species in the environment.</title>
        <authorList>
            <person name="Vincent A.T."/>
            <person name="Schiettekatte O."/>
            <person name="Bourhy P."/>
            <person name="Veyrier F.J."/>
            <person name="Picardeau M."/>
        </authorList>
    </citation>
    <scope>NUCLEOTIDE SEQUENCE [LARGE SCALE GENOMIC DNA]</scope>
    <source>
        <strain evidence="2">201300427</strain>
    </source>
</reference>
<dbReference type="RefSeq" id="WP_135760335.1">
    <property type="nucleotide sequence ID" value="NZ_RQHW01000032.1"/>
</dbReference>